<dbReference type="EMBL" id="CP002116">
    <property type="protein sequence ID" value="ADK82091.1"/>
    <property type="molecule type" value="Genomic_DNA"/>
</dbReference>
<evidence type="ECO:0000256" key="3">
    <source>
        <dbReference type="ARBA" id="ARBA00023163"/>
    </source>
</evidence>
<dbReference type="InterPro" id="IPR000843">
    <property type="entry name" value="HTH_LacI"/>
</dbReference>
<dbReference type="HOGENOM" id="CLU_037628_6_1_12"/>
<name>E1R3X0_SEDSS</name>
<dbReference type="InterPro" id="IPR028082">
    <property type="entry name" value="Peripla_BP_I"/>
</dbReference>
<accession>E1R3X0</accession>
<dbReference type="AlphaFoldDB" id="E1R3X0"/>
<organism evidence="5 6">
    <name type="scientific">Sediminispirochaeta smaragdinae (strain DSM 11293 / JCM 15392 / SEBR 4228)</name>
    <name type="common">Spirochaeta smaragdinae</name>
    <dbReference type="NCBI Taxonomy" id="573413"/>
    <lineage>
        <taxon>Bacteria</taxon>
        <taxon>Pseudomonadati</taxon>
        <taxon>Spirochaetota</taxon>
        <taxon>Spirochaetia</taxon>
        <taxon>Spirochaetales</taxon>
        <taxon>Spirochaetaceae</taxon>
        <taxon>Sediminispirochaeta</taxon>
    </lineage>
</organism>
<evidence type="ECO:0000256" key="2">
    <source>
        <dbReference type="ARBA" id="ARBA00023125"/>
    </source>
</evidence>
<sequence>MEDSQVTIKDIAKIAGVSFSTVSRSLNNSPLVAEKTRRRISEIADELGFEFNASARGLITKQVGTVGIILPDQYTEVAVNVYHGMLMNSLRTILEKKDVDLIVSYEKNHFTGKNNTVRLVTRNKVDGLIILVETIQKETLDFLESKNIPFVCTHYPPIEILKDQDVVYTDHLAGGRMIAEYFLESGRNSFLILAQDIDPLEFKMREDGFRDTVERAGKPVKRLTCKKGFDTAYLAVKHSPDLLDGVDALFAMNDIMALGAMKGLKELGFRIPEDIAVVGYDDIDFAKYSDPPLSSIHQPREELAVLSCERLFFQMEKQKSGMPMMKKRITIQPVLIVRESS</sequence>
<dbReference type="GO" id="GO:0003700">
    <property type="term" value="F:DNA-binding transcription factor activity"/>
    <property type="evidence" value="ECO:0007669"/>
    <property type="project" value="TreeGrafter"/>
</dbReference>
<dbReference type="Proteomes" id="UP000002318">
    <property type="component" value="Chromosome"/>
</dbReference>
<dbReference type="PANTHER" id="PTHR30146:SF109">
    <property type="entry name" value="HTH-TYPE TRANSCRIPTIONAL REGULATOR GALS"/>
    <property type="match status" value="1"/>
</dbReference>
<evidence type="ECO:0000256" key="1">
    <source>
        <dbReference type="ARBA" id="ARBA00023015"/>
    </source>
</evidence>
<proteinExistence type="predicted"/>
<dbReference type="PROSITE" id="PS50932">
    <property type="entry name" value="HTH_LACI_2"/>
    <property type="match status" value="1"/>
</dbReference>
<dbReference type="Pfam" id="PF13377">
    <property type="entry name" value="Peripla_BP_3"/>
    <property type="match status" value="1"/>
</dbReference>
<reference evidence="5 6" key="1">
    <citation type="journal article" date="2010" name="Stand. Genomic Sci.">
        <title>Complete genome sequence of Spirochaeta smaragdinae type strain (SEBR 4228).</title>
        <authorList>
            <person name="Mavromatis K."/>
            <person name="Yasawong M."/>
            <person name="Chertkov O."/>
            <person name="Lapidus A."/>
            <person name="Lucas S."/>
            <person name="Nolan M."/>
            <person name="Del Rio T.G."/>
            <person name="Tice H."/>
            <person name="Cheng J.F."/>
            <person name="Pitluck S."/>
            <person name="Liolios K."/>
            <person name="Ivanova N."/>
            <person name="Tapia R."/>
            <person name="Han C."/>
            <person name="Bruce D."/>
            <person name="Goodwin L."/>
            <person name="Pati A."/>
            <person name="Chen A."/>
            <person name="Palaniappan K."/>
            <person name="Land M."/>
            <person name="Hauser L."/>
            <person name="Chang Y.J."/>
            <person name="Jeffries C.D."/>
            <person name="Detter J.C."/>
            <person name="Rohde M."/>
            <person name="Brambilla E."/>
            <person name="Spring S."/>
            <person name="Goker M."/>
            <person name="Sikorski J."/>
            <person name="Woyke T."/>
            <person name="Bristow J."/>
            <person name="Eisen J.A."/>
            <person name="Markowitz V."/>
            <person name="Hugenholtz P."/>
            <person name="Klenk H.P."/>
            <person name="Kyrpides N.C."/>
        </authorList>
    </citation>
    <scope>NUCLEOTIDE SEQUENCE [LARGE SCALE GENOMIC DNA]</scope>
    <source>
        <strain evidence="6">DSM 11293 / JCM 15392 / SEBR 4228</strain>
    </source>
</reference>
<dbReference type="CDD" id="cd06267">
    <property type="entry name" value="PBP1_LacI_sugar_binding-like"/>
    <property type="match status" value="1"/>
</dbReference>
<dbReference type="Gene3D" id="3.40.50.2300">
    <property type="match status" value="2"/>
</dbReference>
<evidence type="ECO:0000259" key="4">
    <source>
        <dbReference type="PROSITE" id="PS50932"/>
    </source>
</evidence>
<keyword evidence="2" id="KW-0238">DNA-binding</keyword>
<dbReference type="STRING" id="573413.Spirs_2989"/>
<dbReference type="Gene3D" id="1.10.260.40">
    <property type="entry name" value="lambda repressor-like DNA-binding domains"/>
    <property type="match status" value="1"/>
</dbReference>
<keyword evidence="1" id="KW-0805">Transcription regulation</keyword>
<dbReference type="RefSeq" id="WP_013255550.1">
    <property type="nucleotide sequence ID" value="NC_014364.1"/>
</dbReference>
<dbReference type="CDD" id="cd01392">
    <property type="entry name" value="HTH_LacI"/>
    <property type="match status" value="1"/>
</dbReference>
<dbReference type="PANTHER" id="PTHR30146">
    <property type="entry name" value="LACI-RELATED TRANSCRIPTIONAL REPRESSOR"/>
    <property type="match status" value="1"/>
</dbReference>
<keyword evidence="6" id="KW-1185">Reference proteome</keyword>
<feature type="domain" description="HTH lacI-type" evidence="4">
    <location>
        <begin position="6"/>
        <end position="60"/>
    </location>
</feature>
<dbReference type="OrthoDB" id="367059at2"/>
<evidence type="ECO:0000313" key="5">
    <source>
        <dbReference type="EMBL" id="ADK82091.1"/>
    </source>
</evidence>
<dbReference type="InterPro" id="IPR046335">
    <property type="entry name" value="LacI/GalR-like_sensor"/>
</dbReference>
<dbReference type="SMART" id="SM00354">
    <property type="entry name" value="HTH_LACI"/>
    <property type="match status" value="1"/>
</dbReference>
<dbReference type="Pfam" id="PF00356">
    <property type="entry name" value="LacI"/>
    <property type="match status" value="1"/>
</dbReference>
<dbReference type="KEGG" id="ssm:Spirs_2989"/>
<dbReference type="SUPFAM" id="SSF47413">
    <property type="entry name" value="lambda repressor-like DNA-binding domains"/>
    <property type="match status" value="1"/>
</dbReference>
<dbReference type="GO" id="GO:0000976">
    <property type="term" value="F:transcription cis-regulatory region binding"/>
    <property type="evidence" value="ECO:0007669"/>
    <property type="project" value="TreeGrafter"/>
</dbReference>
<dbReference type="eggNOG" id="COG1609">
    <property type="taxonomic scope" value="Bacteria"/>
</dbReference>
<evidence type="ECO:0000313" key="6">
    <source>
        <dbReference type="Proteomes" id="UP000002318"/>
    </source>
</evidence>
<keyword evidence="3" id="KW-0804">Transcription</keyword>
<dbReference type="InterPro" id="IPR010982">
    <property type="entry name" value="Lambda_DNA-bd_dom_sf"/>
</dbReference>
<protein>
    <submittedName>
        <fullName evidence="5">Transcriptional regulator, LacI family</fullName>
    </submittedName>
</protein>
<dbReference type="SUPFAM" id="SSF53822">
    <property type="entry name" value="Periplasmic binding protein-like I"/>
    <property type="match status" value="1"/>
</dbReference>
<dbReference type="PRINTS" id="PR00036">
    <property type="entry name" value="HTHLACI"/>
</dbReference>
<gene>
    <name evidence="5" type="ordered locus">Spirs_2989</name>
</gene>